<accession>A0A0E2LRY2</accession>
<organism evidence="4 5">
    <name type="scientific">Porphyromonas gingivalis F0570</name>
    <dbReference type="NCBI Taxonomy" id="1227271"/>
    <lineage>
        <taxon>Bacteria</taxon>
        <taxon>Pseudomonadati</taxon>
        <taxon>Bacteroidota</taxon>
        <taxon>Bacteroidia</taxon>
        <taxon>Bacteroidales</taxon>
        <taxon>Porphyromonadaceae</taxon>
        <taxon>Porphyromonas</taxon>
    </lineage>
</organism>
<dbReference type="PATRIC" id="fig|1227271.3.peg.647"/>
<dbReference type="GO" id="GO:0050821">
    <property type="term" value="P:protein stabilization"/>
    <property type="evidence" value="ECO:0007669"/>
    <property type="project" value="TreeGrafter"/>
</dbReference>
<dbReference type="SUPFAM" id="SSF111384">
    <property type="entry name" value="OmpH-like"/>
    <property type="match status" value="1"/>
</dbReference>
<reference evidence="4 5" key="1">
    <citation type="submission" date="2013-06" db="EMBL/GenBank/DDBJ databases">
        <authorList>
            <person name="Weinstock G."/>
            <person name="Sodergren E."/>
            <person name="Lobos E.A."/>
            <person name="Fulton L."/>
            <person name="Fulton R."/>
            <person name="Courtney L."/>
            <person name="Fronick C."/>
            <person name="O'Laughlin M."/>
            <person name="Godfrey J."/>
            <person name="Wilson R.M."/>
            <person name="Miner T."/>
            <person name="Farmer C."/>
            <person name="Delehaunty K."/>
            <person name="Cordes M."/>
            <person name="Minx P."/>
            <person name="Tomlinson C."/>
            <person name="Chen J."/>
            <person name="Wollam A."/>
            <person name="Pepin K.H."/>
            <person name="Bhonagiri V."/>
            <person name="Zhang X."/>
            <person name="Warren W."/>
            <person name="Mitreva M."/>
            <person name="Mardis E.R."/>
            <person name="Wilson R.K."/>
        </authorList>
    </citation>
    <scope>NUCLEOTIDE SEQUENCE [LARGE SCALE GENOMIC DNA]</scope>
    <source>
        <strain evidence="4 5">F0570</strain>
    </source>
</reference>
<dbReference type="InterPro" id="IPR024930">
    <property type="entry name" value="Skp_dom_sf"/>
</dbReference>
<dbReference type="PANTHER" id="PTHR35089:SF1">
    <property type="entry name" value="CHAPERONE PROTEIN SKP"/>
    <property type="match status" value="1"/>
</dbReference>
<comment type="similarity">
    <text evidence="1">Belongs to the Skp family.</text>
</comment>
<evidence type="ECO:0000313" key="5">
    <source>
        <dbReference type="Proteomes" id="UP000016630"/>
    </source>
</evidence>
<gene>
    <name evidence="4" type="ORF">HMPREF1555_00733</name>
</gene>
<keyword evidence="3" id="KW-0175">Coiled coil</keyword>
<dbReference type="PANTHER" id="PTHR35089">
    <property type="entry name" value="CHAPERONE PROTEIN SKP"/>
    <property type="match status" value="1"/>
</dbReference>
<dbReference type="Pfam" id="PF03938">
    <property type="entry name" value="OmpH"/>
    <property type="match status" value="1"/>
</dbReference>
<dbReference type="SMR" id="A0A0E2LRY2"/>
<dbReference type="HOGENOM" id="CLU_053320_0_1_10"/>
<feature type="coiled-coil region" evidence="3">
    <location>
        <begin position="39"/>
        <end position="106"/>
    </location>
</feature>
<evidence type="ECO:0000256" key="3">
    <source>
        <dbReference type="SAM" id="Coils"/>
    </source>
</evidence>
<keyword evidence="2" id="KW-0732">Signal</keyword>
<dbReference type="GO" id="GO:0051082">
    <property type="term" value="F:unfolded protein binding"/>
    <property type="evidence" value="ECO:0007669"/>
    <property type="project" value="InterPro"/>
</dbReference>
<protein>
    <submittedName>
        <fullName evidence="4">Outer membrane protein</fullName>
    </submittedName>
</protein>
<evidence type="ECO:0000256" key="2">
    <source>
        <dbReference type="ARBA" id="ARBA00022729"/>
    </source>
</evidence>
<dbReference type="GO" id="GO:0005829">
    <property type="term" value="C:cytosol"/>
    <property type="evidence" value="ECO:0007669"/>
    <property type="project" value="TreeGrafter"/>
</dbReference>
<dbReference type="Proteomes" id="UP000016630">
    <property type="component" value="Unassembled WGS sequence"/>
</dbReference>
<dbReference type="AlphaFoldDB" id="A0A0E2LRY2"/>
<name>A0A0E2LRY2_PORGN</name>
<evidence type="ECO:0000256" key="1">
    <source>
        <dbReference type="ARBA" id="ARBA00009091"/>
    </source>
</evidence>
<dbReference type="InterPro" id="IPR005632">
    <property type="entry name" value="Chaperone_Skp"/>
</dbReference>
<sequence length="174" mass="20084">MNGDMKRFLILIGFALAIAFSGFSQKFALVDMEYILKNIPDYEMMNEQLEQVSKKWQNEIEALENEAQSMYKKYQSDLVFLSAAQKKAQEEAIVKKEQQASELKRKYFGPEGELYKKRSDLMKPIQDEIWNAIKEIAKRNNYQMVLDRGTSGIIFASPSIDISDLVLSKMGFSK</sequence>
<dbReference type="SMART" id="SM00935">
    <property type="entry name" value="OmpH"/>
    <property type="match status" value="1"/>
</dbReference>
<dbReference type="Gene3D" id="3.30.910.20">
    <property type="entry name" value="Skp domain"/>
    <property type="match status" value="1"/>
</dbReference>
<proteinExistence type="inferred from homology"/>
<comment type="caution">
    <text evidence="4">The sequence shown here is derived from an EMBL/GenBank/DDBJ whole genome shotgun (WGS) entry which is preliminary data.</text>
</comment>
<evidence type="ECO:0000313" key="4">
    <source>
        <dbReference type="EMBL" id="ERJ67792.1"/>
    </source>
</evidence>
<dbReference type="EMBL" id="AWUW01000044">
    <property type="protein sequence ID" value="ERJ67792.1"/>
    <property type="molecule type" value="Genomic_DNA"/>
</dbReference>